<feature type="region of interest" description="Disordered" evidence="4">
    <location>
        <begin position="1"/>
        <end position="22"/>
    </location>
</feature>
<dbReference type="AlphaFoldDB" id="A0AAE0WM62"/>
<dbReference type="PANTHER" id="PTHR28256">
    <property type="entry name" value="RIBONUCLEASES P/MRP PROTEIN SUBUNIT POP7"/>
    <property type="match status" value="1"/>
</dbReference>
<feature type="compositionally biased region" description="Low complexity" evidence="4">
    <location>
        <begin position="223"/>
        <end position="235"/>
    </location>
</feature>
<reference evidence="5" key="1">
    <citation type="submission" date="2023-07" db="EMBL/GenBank/DDBJ databases">
        <title>Black Yeasts Isolated from many extreme environments.</title>
        <authorList>
            <person name="Coleine C."/>
            <person name="Stajich J.E."/>
            <person name="Selbmann L."/>
        </authorList>
    </citation>
    <scope>NUCLEOTIDE SEQUENCE</scope>
    <source>
        <strain evidence="5">CCFEE 5485</strain>
    </source>
</reference>
<evidence type="ECO:0000256" key="4">
    <source>
        <dbReference type="SAM" id="MobiDB-lite"/>
    </source>
</evidence>
<evidence type="ECO:0000256" key="1">
    <source>
        <dbReference type="ARBA" id="ARBA00004123"/>
    </source>
</evidence>
<dbReference type="GO" id="GO:0000172">
    <property type="term" value="C:ribonuclease MRP complex"/>
    <property type="evidence" value="ECO:0007669"/>
    <property type="project" value="InterPro"/>
</dbReference>
<dbReference type="GO" id="GO:0004526">
    <property type="term" value="F:ribonuclease P activity"/>
    <property type="evidence" value="ECO:0007669"/>
    <property type="project" value="TreeGrafter"/>
</dbReference>
<comment type="caution">
    <text evidence="5">The sequence shown here is derived from an EMBL/GenBank/DDBJ whole genome shotgun (WGS) entry which is preliminary data.</text>
</comment>
<protein>
    <submittedName>
        <fullName evidence="5">Uncharacterized protein</fullName>
    </submittedName>
</protein>
<evidence type="ECO:0000256" key="3">
    <source>
        <dbReference type="ARBA" id="ARBA00023242"/>
    </source>
</evidence>
<accession>A0AAE0WM62</accession>
<dbReference type="GO" id="GO:0001682">
    <property type="term" value="P:tRNA 5'-leader removal"/>
    <property type="evidence" value="ECO:0007669"/>
    <property type="project" value="InterPro"/>
</dbReference>
<sequence>MLTTETDAKVHKRPLLRPAIPSPYAGASQQKVVYVSARTPFLSTVKRVEKLLKLSDKRLVQAATTNARLSSNKMKRGRDDPDEVLGIAKEVERLKSKRRKGGTVDDDVEGAGEEVVIKASGKAIQKAMELGLWFQQREEYLVRLRTGSVGAVDDIELNEEEGVEDQGHDRQEGGVVDRGNVTGEVDTSMGATVVEQEGSVEQDQSANDGGSAVSKSSALNQMTTAADGATGDTTDPALSKQEPIPETRIRYVSVLEVAVSLR</sequence>
<gene>
    <name evidence="5" type="ORF">LTR78_005753</name>
</gene>
<dbReference type="GO" id="GO:0000294">
    <property type="term" value="P:nuclear-transcribed mRNA catabolic process, RNase MRP-dependent"/>
    <property type="evidence" value="ECO:0007669"/>
    <property type="project" value="TreeGrafter"/>
</dbReference>
<feature type="compositionally biased region" description="Polar residues" evidence="4">
    <location>
        <begin position="199"/>
        <end position="222"/>
    </location>
</feature>
<dbReference type="Pfam" id="PF12328">
    <property type="entry name" value="Rpp20"/>
    <property type="match status" value="1"/>
</dbReference>
<name>A0AAE0WM62_9PEZI</name>
<dbReference type="InterPro" id="IPR036882">
    <property type="entry name" value="Alba-like_dom_sf"/>
</dbReference>
<feature type="region of interest" description="Disordered" evidence="4">
    <location>
        <begin position="159"/>
        <end position="247"/>
    </location>
</feature>
<dbReference type="GO" id="GO:0003723">
    <property type="term" value="F:RNA binding"/>
    <property type="evidence" value="ECO:0007669"/>
    <property type="project" value="TreeGrafter"/>
</dbReference>
<proteinExistence type="predicted"/>
<evidence type="ECO:0000256" key="2">
    <source>
        <dbReference type="ARBA" id="ARBA00022694"/>
    </source>
</evidence>
<organism evidence="5 6">
    <name type="scientific">Recurvomyces mirabilis</name>
    <dbReference type="NCBI Taxonomy" id="574656"/>
    <lineage>
        <taxon>Eukaryota</taxon>
        <taxon>Fungi</taxon>
        <taxon>Dikarya</taxon>
        <taxon>Ascomycota</taxon>
        <taxon>Pezizomycotina</taxon>
        <taxon>Dothideomycetes</taxon>
        <taxon>Dothideomycetidae</taxon>
        <taxon>Mycosphaerellales</taxon>
        <taxon>Teratosphaeriaceae</taxon>
        <taxon>Recurvomyces</taxon>
    </lineage>
</organism>
<evidence type="ECO:0000313" key="5">
    <source>
        <dbReference type="EMBL" id="KAK3674284.1"/>
    </source>
</evidence>
<dbReference type="Gene3D" id="3.30.110.20">
    <property type="entry name" value="Alba-like domain"/>
    <property type="match status" value="1"/>
</dbReference>
<dbReference type="GO" id="GO:0006364">
    <property type="term" value="P:rRNA processing"/>
    <property type="evidence" value="ECO:0007669"/>
    <property type="project" value="TreeGrafter"/>
</dbReference>
<comment type="subcellular location">
    <subcellularLocation>
        <location evidence="1">Nucleus</location>
    </subcellularLocation>
</comment>
<dbReference type="Proteomes" id="UP001274830">
    <property type="component" value="Unassembled WGS sequence"/>
</dbReference>
<keyword evidence="2" id="KW-0819">tRNA processing</keyword>
<dbReference type="GO" id="GO:0000171">
    <property type="term" value="F:ribonuclease MRP activity"/>
    <property type="evidence" value="ECO:0007669"/>
    <property type="project" value="TreeGrafter"/>
</dbReference>
<dbReference type="EMBL" id="JAUTXT010000020">
    <property type="protein sequence ID" value="KAK3674284.1"/>
    <property type="molecule type" value="Genomic_DNA"/>
</dbReference>
<keyword evidence="6" id="KW-1185">Reference proteome</keyword>
<dbReference type="PANTHER" id="PTHR28256:SF1">
    <property type="entry name" value="RIBONUCLEASES P_MRP PROTEIN SUBUNIT POP7"/>
    <property type="match status" value="1"/>
</dbReference>
<dbReference type="InterPro" id="IPR020241">
    <property type="entry name" value="RNase_P/MRP_Pop7_fungi"/>
</dbReference>
<dbReference type="GO" id="GO:0005655">
    <property type="term" value="C:nucleolar ribonuclease P complex"/>
    <property type="evidence" value="ECO:0007669"/>
    <property type="project" value="InterPro"/>
</dbReference>
<evidence type="ECO:0000313" key="6">
    <source>
        <dbReference type="Proteomes" id="UP001274830"/>
    </source>
</evidence>
<keyword evidence="3" id="KW-0539">Nucleus</keyword>
<dbReference type="GO" id="GO:0034965">
    <property type="term" value="P:intronic box C/D snoRNA processing"/>
    <property type="evidence" value="ECO:0007669"/>
    <property type="project" value="TreeGrafter"/>
</dbReference>
<dbReference type="InterPro" id="IPR014612">
    <property type="entry name" value="Pop7/Rpp20"/>
</dbReference>